<evidence type="ECO:0000313" key="3">
    <source>
        <dbReference type="Proteomes" id="UP000800039"/>
    </source>
</evidence>
<proteinExistence type="predicted"/>
<dbReference type="EMBL" id="ML976614">
    <property type="protein sequence ID" value="KAF1850686.1"/>
    <property type="molecule type" value="Genomic_DNA"/>
</dbReference>
<feature type="compositionally biased region" description="Polar residues" evidence="1">
    <location>
        <begin position="23"/>
        <end position="45"/>
    </location>
</feature>
<dbReference type="AlphaFoldDB" id="A0A9P4LCF5"/>
<comment type="caution">
    <text evidence="2">The sequence shown here is derived from an EMBL/GenBank/DDBJ whole genome shotgun (WGS) entry which is preliminary data.</text>
</comment>
<protein>
    <submittedName>
        <fullName evidence="2">Uncharacterized protein</fullName>
    </submittedName>
</protein>
<gene>
    <name evidence="2" type="ORF">K460DRAFT_400731</name>
</gene>
<dbReference type="GeneID" id="63853605"/>
<organism evidence="2 3">
    <name type="scientific">Cucurbitaria berberidis CBS 394.84</name>
    <dbReference type="NCBI Taxonomy" id="1168544"/>
    <lineage>
        <taxon>Eukaryota</taxon>
        <taxon>Fungi</taxon>
        <taxon>Dikarya</taxon>
        <taxon>Ascomycota</taxon>
        <taxon>Pezizomycotina</taxon>
        <taxon>Dothideomycetes</taxon>
        <taxon>Pleosporomycetidae</taxon>
        <taxon>Pleosporales</taxon>
        <taxon>Pleosporineae</taxon>
        <taxon>Cucurbitariaceae</taxon>
        <taxon>Cucurbitaria</taxon>
    </lineage>
</organism>
<sequence length="261" mass="29583">MNPRKDKSGQGKKAQKTNPPAPSVSSETESASDYENARGYSQNPIQEFEDFVQYRGRRSSDTVFLELEENGEDLKPEFTAPQPEQIPTIQADNFDKHQHQNFPDVITQQSAALQPQYIMLPPQTQTYVIEQRQQPRLTGAIPSLPRPGRFYRDESFGNKYLASVGPSQRHLRSSSYSPLGHFLDDGSMFRNLSGGYKYANTRPNADVNSSGQSANAATRTLFNPVDSPMLYEVFADIHEIMVRIDTELKALRREMQIMRAF</sequence>
<name>A0A9P4LCF5_9PLEO</name>
<reference evidence="2" key="1">
    <citation type="submission" date="2020-01" db="EMBL/GenBank/DDBJ databases">
        <authorList>
            <consortium name="DOE Joint Genome Institute"/>
            <person name="Haridas S."/>
            <person name="Albert R."/>
            <person name="Binder M."/>
            <person name="Bloem J."/>
            <person name="Labutti K."/>
            <person name="Salamov A."/>
            <person name="Andreopoulos B."/>
            <person name="Baker S.E."/>
            <person name="Barry K."/>
            <person name="Bills G."/>
            <person name="Bluhm B.H."/>
            <person name="Cannon C."/>
            <person name="Castanera R."/>
            <person name="Culley D.E."/>
            <person name="Daum C."/>
            <person name="Ezra D."/>
            <person name="Gonzalez J.B."/>
            <person name="Henrissat B."/>
            <person name="Kuo A."/>
            <person name="Liang C."/>
            <person name="Lipzen A."/>
            <person name="Lutzoni F."/>
            <person name="Magnuson J."/>
            <person name="Mondo S."/>
            <person name="Nolan M."/>
            <person name="Ohm R."/>
            <person name="Pangilinan J."/>
            <person name="Park H.-J."/>
            <person name="Ramirez L."/>
            <person name="Alfaro M."/>
            <person name="Sun H."/>
            <person name="Tritt A."/>
            <person name="Yoshinaga Y."/>
            <person name="Zwiers L.-H."/>
            <person name="Turgeon B.G."/>
            <person name="Goodwin S.B."/>
            <person name="Spatafora J.W."/>
            <person name="Crous P.W."/>
            <person name="Grigoriev I.V."/>
        </authorList>
    </citation>
    <scope>NUCLEOTIDE SEQUENCE</scope>
    <source>
        <strain evidence="2">CBS 394.84</strain>
    </source>
</reference>
<dbReference type="Proteomes" id="UP000800039">
    <property type="component" value="Unassembled WGS sequence"/>
</dbReference>
<feature type="region of interest" description="Disordered" evidence="1">
    <location>
        <begin position="1"/>
        <end position="45"/>
    </location>
</feature>
<accession>A0A9P4LCF5</accession>
<evidence type="ECO:0000313" key="2">
    <source>
        <dbReference type="EMBL" id="KAF1850686.1"/>
    </source>
</evidence>
<evidence type="ECO:0000256" key="1">
    <source>
        <dbReference type="SAM" id="MobiDB-lite"/>
    </source>
</evidence>
<dbReference type="RefSeq" id="XP_040793249.1">
    <property type="nucleotide sequence ID" value="XM_040936355.1"/>
</dbReference>
<keyword evidence="3" id="KW-1185">Reference proteome</keyword>